<dbReference type="EMBL" id="SKFH01000008">
    <property type="protein sequence ID" value="TCZ73107.1"/>
    <property type="molecule type" value="Genomic_DNA"/>
</dbReference>
<gene>
    <name evidence="2" type="ORF">E0486_07075</name>
</gene>
<feature type="chain" id="PRO_5020239890" description="Fimbrillin family protein" evidence="1">
    <location>
        <begin position="17"/>
        <end position="303"/>
    </location>
</feature>
<evidence type="ECO:0000313" key="2">
    <source>
        <dbReference type="EMBL" id="TCZ73107.1"/>
    </source>
</evidence>
<accession>A0A4R4E2J4</accession>
<sequence>MRFLSALLLAGIVALASCKKNTTAEERAQLIFKFRFDSTQVRLNNVGQPNGLGVGNAAQSPVFNGMSAHYLELAPTAHTPLGTGVVLYRADETTAGGALAIDFSKASVVGNNGVFLSVPLSDVPPGEYEWLRTSLAYQNFDVKYYVDDTVAGMPIRQEFMGTVAGFIGFNNYITSFRIKDTAITVNKNRPQGFWGFESQVRYGGYNFRIVDTATAAAGATTVVNPLFATSPVPAGSCVVTAAFAPGHLVIRGDETKNIIVEVSLSTNKSFEWNEVVRDGRWEPGKGETVQDMGIRGMIPRVLP</sequence>
<reference evidence="2 3" key="1">
    <citation type="submission" date="2019-03" db="EMBL/GenBank/DDBJ databases">
        <authorList>
            <person name="Kim M.K.M."/>
        </authorList>
    </citation>
    <scope>NUCLEOTIDE SEQUENCE [LARGE SCALE GENOMIC DNA]</scope>
    <source>
        <strain evidence="2 3">17J68-15</strain>
    </source>
</reference>
<dbReference type="AlphaFoldDB" id="A0A4R4E2J4"/>
<dbReference type="RefSeq" id="WP_131851452.1">
    <property type="nucleotide sequence ID" value="NZ_SKFH01000008.1"/>
</dbReference>
<keyword evidence="3" id="KW-1185">Reference proteome</keyword>
<keyword evidence="1" id="KW-0732">Signal</keyword>
<evidence type="ECO:0008006" key="4">
    <source>
        <dbReference type="Google" id="ProtNLM"/>
    </source>
</evidence>
<dbReference type="OrthoDB" id="978343at2"/>
<organism evidence="2 3">
    <name type="scientific">Flaviaesturariibacter aridisoli</name>
    <dbReference type="NCBI Taxonomy" id="2545761"/>
    <lineage>
        <taxon>Bacteria</taxon>
        <taxon>Pseudomonadati</taxon>
        <taxon>Bacteroidota</taxon>
        <taxon>Chitinophagia</taxon>
        <taxon>Chitinophagales</taxon>
        <taxon>Chitinophagaceae</taxon>
        <taxon>Flaviaestuariibacter</taxon>
    </lineage>
</organism>
<dbReference type="Proteomes" id="UP000295164">
    <property type="component" value="Unassembled WGS sequence"/>
</dbReference>
<protein>
    <recommendedName>
        <fullName evidence="4">Fimbrillin family protein</fullName>
    </recommendedName>
</protein>
<evidence type="ECO:0000313" key="3">
    <source>
        <dbReference type="Proteomes" id="UP000295164"/>
    </source>
</evidence>
<evidence type="ECO:0000256" key="1">
    <source>
        <dbReference type="SAM" id="SignalP"/>
    </source>
</evidence>
<proteinExistence type="predicted"/>
<feature type="signal peptide" evidence="1">
    <location>
        <begin position="1"/>
        <end position="16"/>
    </location>
</feature>
<dbReference type="PROSITE" id="PS51257">
    <property type="entry name" value="PROKAR_LIPOPROTEIN"/>
    <property type="match status" value="1"/>
</dbReference>
<name>A0A4R4E2J4_9BACT</name>
<comment type="caution">
    <text evidence="2">The sequence shown here is derived from an EMBL/GenBank/DDBJ whole genome shotgun (WGS) entry which is preliminary data.</text>
</comment>